<sequence length="220" mass="25245">MDLRLLTRLFKIGLNSANKLIVRKKFPSEHFSKDLIFPLCSLKAIFPALKPDKLDHGGNSVSIVSAQNNHFLLTYTRNNSRNCRKKIVDFRYQNNIGTYFCEIFNRMASIEITKRVGIVSWAGGAGPPLVPRPVAFAHLAHPKSEKKKKNSNSFKKNREKQKENEHFYAKLVFDQIDFLYGWNSKNNHVKFLRNISKSRKCASFKNNVSHMASLSRNAGM</sequence>
<proteinExistence type="predicted"/>
<feature type="region of interest" description="Disordered" evidence="1">
    <location>
        <begin position="140"/>
        <end position="161"/>
    </location>
</feature>
<reference evidence="2 3" key="1">
    <citation type="submission" date="2019-08" db="EMBL/GenBank/DDBJ databases">
        <title>The genome of the soybean aphid Biotype 1, its phylome, world population structure and adaptation to the North American continent.</title>
        <authorList>
            <person name="Giordano R."/>
            <person name="Donthu R.K."/>
            <person name="Hernandez A.G."/>
            <person name="Wright C.L."/>
            <person name="Zimin A.V."/>
        </authorList>
    </citation>
    <scope>NUCLEOTIDE SEQUENCE [LARGE SCALE GENOMIC DNA]</scope>
    <source>
        <tissue evidence="2">Whole aphids</tissue>
    </source>
</reference>
<comment type="caution">
    <text evidence="2">The sequence shown here is derived from an EMBL/GenBank/DDBJ whole genome shotgun (WGS) entry which is preliminary data.</text>
</comment>
<protein>
    <submittedName>
        <fullName evidence="2">Uncharacterized protein</fullName>
    </submittedName>
</protein>
<feature type="compositionally biased region" description="Basic residues" evidence="1">
    <location>
        <begin position="140"/>
        <end position="159"/>
    </location>
</feature>
<name>A0A6G0SW28_APHGL</name>
<evidence type="ECO:0000313" key="2">
    <source>
        <dbReference type="EMBL" id="KAE9521911.1"/>
    </source>
</evidence>
<accession>A0A6G0SW28</accession>
<evidence type="ECO:0000256" key="1">
    <source>
        <dbReference type="SAM" id="MobiDB-lite"/>
    </source>
</evidence>
<dbReference type="EMBL" id="VYZN01001862">
    <property type="protein sequence ID" value="KAE9521911.1"/>
    <property type="molecule type" value="Genomic_DNA"/>
</dbReference>
<gene>
    <name evidence="2" type="ORF">AGLY_017718</name>
</gene>
<dbReference type="AlphaFoldDB" id="A0A6G0SW28"/>
<evidence type="ECO:0000313" key="3">
    <source>
        <dbReference type="Proteomes" id="UP000475862"/>
    </source>
</evidence>
<keyword evidence="3" id="KW-1185">Reference proteome</keyword>
<dbReference type="Proteomes" id="UP000475862">
    <property type="component" value="Unassembled WGS sequence"/>
</dbReference>
<organism evidence="2 3">
    <name type="scientific">Aphis glycines</name>
    <name type="common">Soybean aphid</name>
    <dbReference type="NCBI Taxonomy" id="307491"/>
    <lineage>
        <taxon>Eukaryota</taxon>
        <taxon>Metazoa</taxon>
        <taxon>Ecdysozoa</taxon>
        <taxon>Arthropoda</taxon>
        <taxon>Hexapoda</taxon>
        <taxon>Insecta</taxon>
        <taxon>Pterygota</taxon>
        <taxon>Neoptera</taxon>
        <taxon>Paraneoptera</taxon>
        <taxon>Hemiptera</taxon>
        <taxon>Sternorrhyncha</taxon>
        <taxon>Aphidomorpha</taxon>
        <taxon>Aphidoidea</taxon>
        <taxon>Aphididae</taxon>
        <taxon>Aphidini</taxon>
        <taxon>Aphis</taxon>
        <taxon>Aphis</taxon>
    </lineage>
</organism>